<sequence length="66" mass="7125">MDIAGGLRPSIEASIIPSNDDIMMIHVRCKLESLAEPHSSSPEMLCPGELFVPCTCQILDGISARQ</sequence>
<evidence type="ECO:0000313" key="2">
    <source>
        <dbReference type="Proteomes" id="UP001461498"/>
    </source>
</evidence>
<reference evidence="1 2" key="1">
    <citation type="submission" date="2022-12" db="EMBL/GenBank/DDBJ databases">
        <title>Chromosome-level genome assembly of true bugs.</title>
        <authorList>
            <person name="Ma L."/>
            <person name="Li H."/>
        </authorList>
    </citation>
    <scope>NUCLEOTIDE SEQUENCE [LARGE SCALE GENOMIC DNA]</scope>
    <source>
        <strain evidence="1">Lab_2022b</strain>
    </source>
</reference>
<gene>
    <name evidence="1" type="ORF">O3M35_004957</name>
</gene>
<protein>
    <submittedName>
        <fullName evidence="1">Uncharacterized protein</fullName>
    </submittedName>
</protein>
<keyword evidence="2" id="KW-1185">Reference proteome</keyword>
<dbReference type="Proteomes" id="UP001461498">
    <property type="component" value="Unassembled WGS sequence"/>
</dbReference>
<dbReference type="AlphaFoldDB" id="A0AAW1DME8"/>
<evidence type="ECO:0000313" key="1">
    <source>
        <dbReference type="EMBL" id="KAK9510102.1"/>
    </source>
</evidence>
<organism evidence="1 2">
    <name type="scientific">Rhynocoris fuscipes</name>
    <dbReference type="NCBI Taxonomy" id="488301"/>
    <lineage>
        <taxon>Eukaryota</taxon>
        <taxon>Metazoa</taxon>
        <taxon>Ecdysozoa</taxon>
        <taxon>Arthropoda</taxon>
        <taxon>Hexapoda</taxon>
        <taxon>Insecta</taxon>
        <taxon>Pterygota</taxon>
        <taxon>Neoptera</taxon>
        <taxon>Paraneoptera</taxon>
        <taxon>Hemiptera</taxon>
        <taxon>Heteroptera</taxon>
        <taxon>Panheteroptera</taxon>
        <taxon>Cimicomorpha</taxon>
        <taxon>Reduviidae</taxon>
        <taxon>Harpactorinae</taxon>
        <taxon>Harpactorini</taxon>
        <taxon>Rhynocoris</taxon>
    </lineage>
</organism>
<proteinExistence type="predicted"/>
<dbReference type="EMBL" id="JAPXFL010000002">
    <property type="protein sequence ID" value="KAK9510102.1"/>
    <property type="molecule type" value="Genomic_DNA"/>
</dbReference>
<accession>A0AAW1DME8</accession>
<comment type="caution">
    <text evidence="1">The sequence shown here is derived from an EMBL/GenBank/DDBJ whole genome shotgun (WGS) entry which is preliminary data.</text>
</comment>
<name>A0AAW1DME8_9HEMI</name>